<dbReference type="SUPFAM" id="SSF54001">
    <property type="entry name" value="Cysteine proteinases"/>
    <property type="match status" value="1"/>
</dbReference>
<dbReference type="InterPro" id="IPR024618">
    <property type="entry name" value="DUF3857"/>
</dbReference>
<dbReference type="RefSeq" id="WP_075609768.1">
    <property type="nucleotide sequence ID" value="NZ_CP052766.1"/>
</dbReference>
<feature type="chain" id="PRO_5028911498" evidence="1">
    <location>
        <begin position="20"/>
        <end position="636"/>
    </location>
</feature>
<evidence type="ECO:0000313" key="3">
    <source>
        <dbReference type="EMBL" id="QJR82238.1"/>
    </source>
</evidence>
<dbReference type="EMBL" id="CP052766">
    <property type="protein sequence ID" value="QJR82238.1"/>
    <property type="molecule type" value="Genomic_DNA"/>
</dbReference>
<evidence type="ECO:0000313" key="4">
    <source>
        <dbReference type="Proteomes" id="UP000219285"/>
    </source>
</evidence>
<keyword evidence="4" id="KW-1185">Reference proteome</keyword>
<gene>
    <name evidence="3" type="ORF">CA267_016515</name>
</gene>
<protein>
    <submittedName>
        <fullName evidence="3">DUF3857 domain-containing protein</fullName>
    </submittedName>
</protein>
<reference evidence="3 4" key="2">
    <citation type="submission" date="2020-04" db="EMBL/GenBank/DDBJ databases">
        <title>Complete genome sequence of Alteromonas pelagimontana 5.12T.</title>
        <authorList>
            <person name="Sinha R.K."/>
            <person name="Krishnan K.P."/>
            <person name="Kurian J.P."/>
        </authorList>
    </citation>
    <scope>NUCLEOTIDE SEQUENCE [LARGE SCALE GENOMIC DNA]</scope>
    <source>
        <strain evidence="3 4">5.12</strain>
    </source>
</reference>
<proteinExistence type="predicted"/>
<feature type="signal peptide" evidence="1">
    <location>
        <begin position="1"/>
        <end position="19"/>
    </location>
</feature>
<dbReference type="Proteomes" id="UP000219285">
    <property type="component" value="Chromosome"/>
</dbReference>
<dbReference type="Gene3D" id="2.60.40.3140">
    <property type="match status" value="1"/>
</dbReference>
<name>A0A6M4MH41_9ALTE</name>
<evidence type="ECO:0000256" key="1">
    <source>
        <dbReference type="SAM" id="SignalP"/>
    </source>
</evidence>
<accession>A0A6M4MH41</accession>
<dbReference type="Gene3D" id="3.10.620.30">
    <property type="match status" value="1"/>
</dbReference>
<dbReference type="Pfam" id="PF12969">
    <property type="entry name" value="DUF3857"/>
    <property type="match status" value="1"/>
</dbReference>
<dbReference type="OrthoDB" id="8595007at2"/>
<sequence length="636" mass="71240">MTKILVTFLLVLSAAPALAITKDPALAEEATAALSSIDKSAFTTLTALLEDVKVQAHQDEIVTKVTRIWYYPTKTSVQDSGYESVPFSSNDETLTILAAGSISPAGDVRWVDEAGLKIIDDDSYNTFTDGKRMVVSYPAVSVGGMSVISYEIRHPVTEKTPFWSFHSYPQRKAQVVNYRFLASWTEQQPLHAASDSDNVQCEQKEYIFSCKGENIDPVKADKSISVGDDVGKISVSSLSNWQAVQKIVNSGFDVAISNSAGIAEKVTELTSNLTSQRAKIGAIHEFVSRDVQFVSRDVRYVSMSEQGHAIVPHKADETLRNRYGDCKDKTALLLAMLAEIDIDAEPVLVATERSRPASVLLPSVTLFDHVVACFDWEDSRYCLDPTDAYTSWQNVPDWIQNRVSLPLESEAQLQNLLADSYRWRLHSQTTIRFNPSGGQTEKQRVSFEGAYESQVRGILARQNEKERNEWAVELYHDTVADSADPAISFSGVETVNQELFIETLTEFPSYFDPDDGINLDENDAWLAHELSTAKIQNKVYDVFYAGSRVVSEYQFVFPEDWEIIRLPAELNLQHPLGSFTRTVSRRFNGQHELVLTVKSKLLIHSRWLEKNNFAQFNALVDVFQSQTHIVFAGQKG</sequence>
<reference evidence="4" key="1">
    <citation type="submission" date="2014-12" db="EMBL/GenBank/DDBJ databases">
        <title>Complete genome sequence of a multi-drug resistant Klebsiella pneumoniae.</title>
        <authorList>
            <person name="Hua X."/>
            <person name="Chen Q."/>
            <person name="Li X."/>
            <person name="Feng Y."/>
            <person name="Ruan Z."/>
            <person name="Yu Y."/>
        </authorList>
    </citation>
    <scope>NUCLEOTIDE SEQUENCE [LARGE SCALE GENOMIC DNA]</scope>
    <source>
        <strain evidence="4">5.12</strain>
    </source>
</reference>
<dbReference type="InterPro" id="IPR038765">
    <property type="entry name" value="Papain-like_cys_pep_sf"/>
</dbReference>
<dbReference type="AlphaFoldDB" id="A0A6M4MH41"/>
<evidence type="ECO:0000259" key="2">
    <source>
        <dbReference type="Pfam" id="PF12969"/>
    </source>
</evidence>
<feature type="domain" description="DUF3857" evidence="2">
    <location>
        <begin position="73"/>
        <end position="196"/>
    </location>
</feature>
<organism evidence="3 4">
    <name type="scientific">Alteromonas pelagimontana</name>
    <dbReference type="NCBI Taxonomy" id="1858656"/>
    <lineage>
        <taxon>Bacteria</taxon>
        <taxon>Pseudomonadati</taxon>
        <taxon>Pseudomonadota</taxon>
        <taxon>Gammaproteobacteria</taxon>
        <taxon>Alteromonadales</taxon>
        <taxon>Alteromonadaceae</taxon>
        <taxon>Alteromonas/Salinimonas group</taxon>
        <taxon>Alteromonas</taxon>
    </lineage>
</organism>
<dbReference type="KEGG" id="apel:CA267_016515"/>
<keyword evidence="1" id="KW-0732">Signal</keyword>